<feature type="compositionally biased region" description="Polar residues" evidence="1">
    <location>
        <begin position="1"/>
        <end position="12"/>
    </location>
</feature>
<feature type="compositionally biased region" description="Low complexity" evidence="1">
    <location>
        <begin position="13"/>
        <end position="37"/>
    </location>
</feature>
<evidence type="ECO:0000256" key="1">
    <source>
        <dbReference type="SAM" id="MobiDB-lite"/>
    </source>
</evidence>
<dbReference type="AlphaFoldDB" id="A0A1H1NIE6"/>
<reference evidence="2 3" key="1">
    <citation type="submission" date="2016-10" db="EMBL/GenBank/DDBJ databases">
        <authorList>
            <person name="de Groot N.N."/>
        </authorList>
    </citation>
    <scope>NUCLEOTIDE SEQUENCE [LARGE SCALE GENOMIC DNA]</scope>
    <source>
        <strain evidence="2 3">DSM 21800</strain>
    </source>
</reference>
<protein>
    <submittedName>
        <fullName evidence="2">Uncharacterized protein</fullName>
    </submittedName>
</protein>
<sequence>MPGNLTTTFENLTSTSSPAGTAAPAAAEAPTAKPATAGHPSDGPLMVVPAGIFGDIIGGLAGTIGEVTGGWFGNAQLGKTLGNAASPIIEHYVPFQVIPPAVAPASAGPDAQRSGSSEPLVVVPAGFLTGVLGGLAGNLAGGALGDLFGDKDLGSQIGSGVLGAVGSVFGPFSVIPPQVAPASAGPGSDGDTAPSEAMVVVPAGFFGDLIGGVAGTVGQIVGGGTSEQVGGMVGQLAKLLPFSAVPPNLSPASAGPEGTGKTQDLVVVPAGFFGSLVSGFGGTIGSAVGGLFGDSKTGGDIGGLIGSVGSLLPFHEVPPALLPASTRPNTETAAEDRMIVVPAGLFGGLLNTLGGTIGSTVGGMFGDAKTGGEIGGLVGSLGKLLPFQVLPSTATAG</sequence>
<dbReference type="Proteomes" id="UP000199103">
    <property type="component" value="Chromosome I"/>
</dbReference>
<proteinExistence type="predicted"/>
<gene>
    <name evidence="2" type="ORF">SAMN04489812_0522</name>
</gene>
<keyword evidence="3" id="KW-1185">Reference proteome</keyword>
<accession>A0A1H1NIE6</accession>
<organism evidence="2 3">
    <name type="scientific">Microlunatus soli</name>
    <dbReference type="NCBI Taxonomy" id="630515"/>
    <lineage>
        <taxon>Bacteria</taxon>
        <taxon>Bacillati</taxon>
        <taxon>Actinomycetota</taxon>
        <taxon>Actinomycetes</taxon>
        <taxon>Propionibacteriales</taxon>
        <taxon>Propionibacteriaceae</taxon>
        <taxon>Microlunatus</taxon>
    </lineage>
</organism>
<dbReference type="EMBL" id="LT629772">
    <property type="protein sequence ID" value="SDR98630.1"/>
    <property type="molecule type" value="Genomic_DNA"/>
</dbReference>
<evidence type="ECO:0000313" key="2">
    <source>
        <dbReference type="EMBL" id="SDR98630.1"/>
    </source>
</evidence>
<feature type="region of interest" description="Disordered" evidence="1">
    <location>
        <begin position="1"/>
        <end position="41"/>
    </location>
</feature>
<evidence type="ECO:0000313" key="3">
    <source>
        <dbReference type="Proteomes" id="UP000199103"/>
    </source>
</evidence>
<dbReference type="RefSeq" id="WP_091519411.1">
    <property type="nucleotide sequence ID" value="NZ_LT629772.1"/>
</dbReference>
<dbReference type="STRING" id="630515.SAMN04489812_0522"/>
<name>A0A1H1NIE6_9ACTN</name>